<dbReference type="Proteomes" id="UP000037460">
    <property type="component" value="Unassembled WGS sequence"/>
</dbReference>
<evidence type="ECO:0000313" key="1">
    <source>
        <dbReference type="EMBL" id="KOO32360.1"/>
    </source>
</evidence>
<dbReference type="AlphaFoldDB" id="A0A0M0K0M4"/>
<comment type="caution">
    <text evidence="1">The sequence shown here is derived from an EMBL/GenBank/DDBJ whole genome shotgun (WGS) entry which is preliminary data.</text>
</comment>
<dbReference type="EMBL" id="JWZX01001793">
    <property type="protein sequence ID" value="KOO32360.1"/>
    <property type="molecule type" value="Genomic_DNA"/>
</dbReference>
<protein>
    <submittedName>
        <fullName evidence="1">Uncharacterized protein</fullName>
    </submittedName>
</protein>
<reference evidence="2" key="1">
    <citation type="journal article" date="2015" name="PLoS Genet.">
        <title>Genome Sequence and Transcriptome Analyses of Chrysochromulina tobin: Metabolic Tools for Enhanced Algal Fitness in the Prominent Order Prymnesiales (Haptophyceae).</title>
        <authorList>
            <person name="Hovde B.T."/>
            <person name="Deodato C.R."/>
            <person name="Hunsperger H.M."/>
            <person name="Ryken S.A."/>
            <person name="Yost W."/>
            <person name="Jha R.K."/>
            <person name="Patterson J."/>
            <person name="Monnat R.J. Jr."/>
            <person name="Barlow S.B."/>
            <person name="Starkenburg S.R."/>
            <person name="Cattolico R.A."/>
        </authorList>
    </citation>
    <scope>NUCLEOTIDE SEQUENCE</scope>
    <source>
        <strain evidence="2">CCMP291</strain>
    </source>
</reference>
<accession>A0A0M0K0M4</accession>
<keyword evidence="2" id="KW-1185">Reference proteome</keyword>
<proteinExistence type="predicted"/>
<gene>
    <name evidence="1" type="ORF">Ctob_016059</name>
</gene>
<sequence>MLPQAVRAAVIEFDFEAGLFEARWLDTGMGSRPQAVVRILRTDAEGIMVCECPEVRGLTGCFTEFANARQQRVWGRTPGEVLVAADSATTVIRVQGGMLSAEPIYVATPPHTPPLLTLVESQRVITCEMALITKSKVEPLPTTPMSTVLNNMRRLALEMGKVTKMAQLNIKAAIISHALQLGYDTHSRMITVVIPHFGLRKLFSLDIADCIDIVNTTTNEVGYVFKSTKEELVAEGLASLEAIEVMDTIDCRGLQLNKLDKKGNKRFTKYLTFAEHPDHANEISYNLATPASASPSVRFALAVVGIDHGRRLKARTGRPERV</sequence>
<name>A0A0M0K0M4_9EUKA</name>
<organism evidence="1 2">
    <name type="scientific">Chrysochromulina tobinii</name>
    <dbReference type="NCBI Taxonomy" id="1460289"/>
    <lineage>
        <taxon>Eukaryota</taxon>
        <taxon>Haptista</taxon>
        <taxon>Haptophyta</taxon>
        <taxon>Prymnesiophyceae</taxon>
        <taxon>Prymnesiales</taxon>
        <taxon>Chrysochromulinaceae</taxon>
        <taxon>Chrysochromulina</taxon>
    </lineage>
</organism>
<evidence type="ECO:0000313" key="2">
    <source>
        <dbReference type="Proteomes" id="UP000037460"/>
    </source>
</evidence>